<dbReference type="SUPFAM" id="SSF47384">
    <property type="entry name" value="Homodimeric domain of signal transducing histidine kinase"/>
    <property type="match status" value="1"/>
</dbReference>
<dbReference type="CDD" id="cd00082">
    <property type="entry name" value="HisKA"/>
    <property type="match status" value="1"/>
</dbReference>
<dbReference type="PANTHER" id="PTHR44936">
    <property type="entry name" value="SENSOR PROTEIN CREC"/>
    <property type="match status" value="1"/>
</dbReference>
<dbReference type="EMBL" id="CP073041">
    <property type="protein sequence ID" value="UXE62534.1"/>
    <property type="molecule type" value="Genomic_DNA"/>
</dbReference>
<evidence type="ECO:0000256" key="7">
    <source>
        <dbReference type="ARBA" id="ARBA00022777"/>
    </source>
</evidence>
<reference evidence="10" key="1">
    <citation type="submission" date="2021-04" db="EMBL/GenBank/DDBJ databases">
        <title>Genome sequence of Woronichinia naegeliana from Washington state freshwater lake bloom.</title>
        <authorList>
            <person name="Dreher T.W."/>
        </authorList>
    </citation>
    <scope>NUCLEOTIDE SEQUENCE</scope>
    <source>
        <strain evidence="10">WA131</strain>
    </source>
</reference>
<feature type="domain" description="Histidine kinase" evidence="9">
    <location>
        <begin position="265"/>
        <end position="491"/>
    </location>
</feature>
<dbReference type="SMART" id="SM00388">
    <property type="entry name" value="HisKA"/>
    <property type="match status" value="1"/>
</dbReference>
<keyword evidence="8" id="KW-0067">ATP-binding</keyword>
<keyword evidence="6" id="KW-0547">Nucleotide-binding</keyword>
<dbReference type="InterPro" id="IPR036097">
    <property type="entry name" value="HisK_dim/P_sf"/>
</dbReference>
<dbReference type="GO" id="GO:0005886">
    <property type="term" value="C:plasma membrane"/>
    <property type="evidence" value="ECO:0007669"/>
    <property type="project" value="UniProtKB-SubCell"/>
</dbReference>
<accession>A0A977KYZ5</accession>
<dbReference type="SUPFAM" id="SSF55874">
    <property type="entry name" value="ATPase domain of HSP90 chaperone/DNA topoisomerase II/histidine kinase"/>
    <property type="match status" value="1"/>
</dbReference>
<name>A0A977KYZ5_9CYAN</name>
<dbReference type="EC" id="2.7.13.3" evidence="3"/>
<keyword evidence="4" id="KW-0472">Membrane</keyword>
<dbReference type="GO" id="GO:0000155">
    <property type="term" value="F:phosphorelay sensor kinase activity"/>
    <property type="evidence" value="ECO:0007669"/>
    <property type="project" value="InterPro"/>
</dbReference>
<dbReference type="Pfam" id="PF00512">
    <property type="entry name" value="HisKA"/>
    <property type="match status" value="1"/>
</dbReference>
<comment type="catalytic activity">
    <reaction evidence="1">
        <text>ATP + protein L-histidine = ADP + protein N-phospho-L-histidine.</text>
        <dbReference type="EC" id="2.7.13.3"/>
    </reaction>
</comment>
<dbReference type="Gene3D" id="1.10.287.130">
    <property type="match status" value="1"/>
</dbReference>
<gene>
    <name evidence="10" type="ORF">KA717_07170</name>
</gene>
<evidence type="ECO:0000256" key="8">
    <source>
        <dbReference type="ARBA" id="ARBA00022840"/>
    </source>
</evidence>
<dbReference type="KEGG" id="wna:KA717_07170"/>
<proteinExistence type="predicted"/>
<dbReference type="Proteomes" id="UP001065613">
    <property type="component" value="Chromosome"/>
</dbReference>
<sequence>MVQSKGAHLRLRDIFTTASPDSAKFHCLTEGQMVTESDYQKAQRRAQRDWFAAIAALEQLLLTHQDSSSQTWQGVMLAGPTPILSHPDLLTGLYSGVFTLNAWTHFIPLPSQKIQESNAYPSLSPQTQEFPLFPQDPLTTEQFCLILTKSFSLLLLLGEEQTGLPFFDFSFDIQAIEQAWSTLRSRLSLVYVPQLGELDRLVQEFTPLEPNYRLVSDFSRQLLKFLPNLPAIEPSPRSINGLEPAEPPHYPCQAAQSVDVELLQALTHEIRTPLTSIRTMTRLLLRKKDLPADVLKRLQSIDQECTEQINRMELIFRATELETTLKQTEKQTDHLPLVSMSLEQVFQSGIPRWQKQAQRHNVALEVDLPSTLPQVVSNPGMLDQVLTGLIEKFVRSLAQGGAIHLQVSTAGHQLKVQFHTQSSYQINPLKALGELLMFQPETGCLSLNLEVTKNLFQALGGKLTVRQRSRRDPLRGAQQEEVLTIFLPLGVAA</sequence>
<evidence type="ECO:0000256" key="2">
    <source>
        <dbReference type="ARBA" id="ARBA00004651"/>
    </source>
</evidence>
<keyword evidence="7 10" id="KW-0418">Kinase</keyword>
<dbReference type="AlphaFoldDB" id="A0A977KYZ5"/>
<dbReference type="PANTHER" id="PTHR44936:SF10">
    <property type="entry name" value="SENSOR PROTEIN RSTB"/>
    <property type="match status" value="1"/>
</dbReference>
<dbReference type="InterPro" id="IPR003661">
    <property type="entry name" value="HisK_dim/P_dom"/>
</dbReference>
<keyword evidence="5" id="KW-0808">Transferase</keyword>
<evidence type="ECO:0000256" key="3">
    <source>
        <dbReference type="ARBA" id="ARBA00012438"/>
    </source>
</evidence>
<comment type="subcellular location">
    <subcellularLocation>
        <location evidence="2">Cell membrane</location>
        <topology evidence="2">Multi-pass membrane protein</topology>
    </subcellularLocation>
</comment>
<evidence type="ECO:0000313" key="10">
    <source>
        <dbReference type="EMBL" id="UXE62534.1"/>
    </source>
</evidence>
<dbReference type="InterPro" id="IPR005467">
    <property type="entry name" value="His_kinase_dom"/>
</dbReference>
<evidence type="ECO:0000256" key="1">
    <source>
        <dbReference type="ARBA" id="ARBA00000085"/>
    </source>
</evidence>
<evidence type="ECO:0000256" key="6">
    <source>
        <dbReference type="ARBA" id="ARBA00022741"/>
    </source>
</evidence>
<dbReference type="GO" id="GO:0005524">
    <property type="term" value="F:ATP binding"/>
    <property type="evidence" value="ECO:0007669"/>
    <property type="project" value="UniProtKB-KW"/>
</dbReference>
<protein>
    <recommendedName>
        <fullName evidence="3">histidine kinase</fullName>
        <ecNumber evidence="3">2.7.13.3</ecNumber>
    </recommendedName>
</protein>
<evidence type="ECO:0000256" key="5">
    <source>
        <dbReference type="ARBA" id="ARBA00022679"/>
    </source>
</evidence>
<evidence type="ECO:0000259" key="9">
    <source>
        <dbReference type="PROSITE" id="PS50109"/>
    </source>
</evidence>
<organism evidence="10">
    <name type="scientific">Woronichinia naegeliana WA131</name>
    <dbReference type="NCBI Taxonomy" id="2824559"/>
    <lineage>
        <taxon>Bacteria</taxon>
        <taxon>Bacillati</taxon>
        <taxon>Cyanobacteriota</taxon>
        <taxon>Cyanophyceae</taxon>
        <taxon>Synechococcales</taxon>
        <taxon>Coelosphaeriaceae</taxon>
        <taxon>Woronichinia</taxon>
    </lineage>
</organism>
<dbReference type="Gene3D" id="3.30.565.10">
    <property type="entry name" value="Histidine kinase-like ATPase, C-terminal domain"/>
    <property type="match status" value="1"/>
</dbReference>
<keyword evidence="4" id="KW-1003">Cell membrane</keyword>
<dbReference type="PROSITE" id="PS50109">
    <property type="entry name" value="HIS_KIN"/>
    <property type="match status" value="1"/>
</dbReference>
<evidence type="ECO:0000256" key="4">
    <source>
        <dbReference type="ARBA" id="ARBA00022475"/>
    </source>
</evidence>
<dbReference type="InterPro" id="IPR050980">
    <property type="entry name" value="2C_sensor_his_kinase"/>
</dbReference>
<dbReference type="InterPro" id="IPR036890">
    <property type="entry name" value="HATPase_C_sf"/>
</dbReference>